<feature type="signal peptide" evidence="6">
    <location>
        <begin position="1"/>
        <end position="31"/>
    </location>
</feature>
<evidence type="ECO:0000256" key="1">
    <source>
        <dbReference type="ARBA" id="ARBA00011079"/>
    </source>
</evidence>
<dbReference type="InterPro" id="IPR029058">
    <property type="entry name" value="AB_hydrolase_fold"/>
</dbReference>
<dbReference type="AlphaFoldDB" id="A0AAV9PWK9"/>
<evidence type="ECO:0000256" key="5">
    <source>
        <dbReference type="ARBA" id="ARBA00023180"/>
    </source>
</evidence>
<organism evidence="7 8">
    <name type="scientific">Vermiconidia calcicola</name>
    <dbReference type="NCBI Taxonomy" id="1690605"/>
    <lineage>
        <taxon>Eukaryota</taxon>
        <taxon>Fungi</taxon>
        <taxon>Dikarya</taxon>
        <taxon>Ascomycota</taxon>
        <taxon>Pezizomycotina</taxon>
        <taxon>Dothideomycetes</taxon>
        <taxon>Dothideomycetidae</taxon>
        <taxon>Mycosphaerellales</taxon>
        <taxon>Extremaceae</taxon>
        <taxon>Vermiconidia</taxon>
    </lineage>
</organism>
<sequence length="480" mass="53351">MTGILVMRQVSRLLVALWAATSLTCTADAAATSSSNCSTPTHFFTQFIEHENSSSKATFQQQHQIVADHFKPGGPILYYQQAETSLFACMEWTILPEWAAELGALIITLEHRFFGLSDPSNASDPVEKYQSLTLENVMLDAVNFISHVKNTTAGAKDSKVLVMGGSYGGFLTTVLKMNHPDVFYGALPFAAPLRSIGANYQNPQRYNWFIWLTQVYWDLSASAAGKMKHAFEVLGKRIQAATDTKSIAKDFGLCSVPNTTADLQEVMGVINTVQYQIPQLGFVNPIANPTGANVEKLVNQTLLLDDPVKIINASLNMWYPSSLYPCVPWGNGESVNPTLQLDSFNYLLCKYFPLSVNEVPDGTIFVPTSVQTESDPQTCETKYNITPSTQDRVETQYHITRDELVNAKRILFAYNEFDPTTAVGIEPLPLTQDRNASRYMFTTLSSHGEESLASYPGDRPTVVHARNLQLQTFKEWLGMY</sequence>
<dbReference type="Gene3D" id="1.20.120.980">
    <property type="entry name" value="Serine carboxypeptidase S28, SKS domain"/>
    <property type="match status" value="1"/>
</dbReference>
<protein>
    <submittedName>
        <fullName evidence="7">Uncharacterized protein</fullName>
    </submittedName>
</protein>
<gene>
    <name evidence="7" type="ORF">LTR25_010410</name>
</gene>
<dbReference type="SUPFAM" id="SSF53474">
    <property type="entry name" value="alpha/beta-Hydrolases"/>
    <property type="match status" value="1"/>
</dbReference>
<proteinExistence type="inferred from homology"/>
<comment type="caution">
    <text evidence="7">The sequence shown here is derived from an EMBL/GenBank/DDBJ whole genome shotgun (WGS) entry which is preliminary data.</text>
</comment>
<evidence type="ECO:0000256" key="3">
    <source>
        <dbReference type="ARBA" id="ARBA00022729"/>
    </source>
</evidence>
<dbReference type="GO" id="GO:0006508">
    <property type="term" value="P:proteolysis"/>
    <property type="evidence" value="ECO:0007669"/>
    <property type="project" value="UniProtKB-KW"/>
</dbReference>
<keyword evidence="4" id="KW-0378">Hydrolase</keyword>
<evidence type="ECO:0000256" key="4">
    <source>
        <dbReference type="ARBA" id="ARBA00022801"/>
    </source>
</evidence>
<dbReference type="GO" id="GO:0070008">
    <property type="term" value="F:serine-type exopeptidase activity"/>
    <property type="evidence" value="ECO:0007669"/>
    <property type="project" value="InterPro"/>
</dbReference>
<keyword evidence="5" id="KW-0325">Glycoprotein</keyword>
<feature type="chain" id="PRO_5043530179" evidence="6">
    <location>
        <begin position="32"/>
        <end position="480"/>
    </location>
</feature>
<evidence type="ECO:0000256" key="6">
    <source>
        <dbReference type="SAM" id="SignalP"/>
    </source>
</evidence>
<evidence type="ECO:0000313" key="8">
    <source>
        <dbReference type="Proteomes" id="UP001345827"/>
    </source>
</evidence>
<dbReference type="EMBL" id="JAXLQG010000026">
    <property type="protein sequence ID" value="KAK5528411.1"/>
    <property type="molecule type" value="Genomic_DNA"/>
</dbReference>
<keyword evidence="2" id="KW-0645">Protease</keyword>
<dbReference type="GO" id="GO:0008239">
    <property type="term" value="F:dipeptidyl-peptidase activity"/>
    <property type="evidence" value="ECO:0007669"/>
    <property type="project" value="TreeGrafter"/>
</dbReference>
<evidence type="ECO:0000313" key="7">
    <source>
        <dbReference type="EMBL" id="KAK5528411.1"/>
    </source>
</evidence>
<dbReference type="InterPro" id="IPR042269">
    <property type="entry name" value="Ser_carbopepase_S28_SKS"/>
</dbReference>
<dbReference type="PANTHER" id="PTHR11010:SF38">
    <property type="entry name" value="LYSOSOMAL PRO-X CARBOXYPEPTIDASE"/>
    <property type="match status" value="1"/>
</dbReference>
<dbReference type="Proteomes" id="UP001345827">
    <property type="component" value="Unassembled WGS sequence"/>
</dbReference>
<name>A0AAV9PWK9_9PEZI</name>
<keyword evidence="3 6" id="KW-0732">Signal</keyword>
<evidence type="ECO:0000256" key="2">
    <source>
        <dbReference type="ARBA" id="ARBA00022670"/>
    </source>
</evidence>
<comment type="similarity">
    <text evidence="1">Belongs to the peptidase S28 family.</text>
</comment>
<keyword evidence="8" id="KW-1185">Reference proteome</keyword>
<dbReference type="Gene3D" id="3.40.50.1820">
    <property type="entry name" value="alpha/beta hydrolase"/>
    <property type="match status" value="1"/>
</dbReference>
<dbReference type="PANTHER" id="PTHR11010">
    <property type="entry name" value="PROTEASE S28 PRO-X CARBOXYPEPTIDASE-RELATED"/>
    <property type="match status" value="1"/>
</dbReference>
<accession>A0AAV9PWK9</accession>
<reference evidence="7 8" key="1">
    <citation type="submission" date="2023-06" db="EMBL/GenBank/DDBJ databases">
        <title>Black Yeasts Isolated from many extreme environments.</title>
        <authorList>
            <person name="Coleine C."/>
            <person name="Stajich J.E."/>
            <person name="Selbmann L."/>
        </authorList>
    </citation>
    <scope>NUCLEOTIDE SEQUENCE [LARGE SCALE GENOMIC DNA]</scope>
    <source>
        <strain evidence="7 8">CCFEE 5887</strain>
    </source>
</reference>
<dbReference type="Pfam" id="PF05577">
    <property type="entry name" value="Peptidase_S28"/>
    <property type="match status" value="1"/>
</dbReference>
<dbReference type="InterPro" id="IPR008758">
    <property type="entry name" value="Peptidase_S28"/>
</dbReference>